<gene>
    <name evidence="7" type="ORF">CVS29_17265</name>
</gene>
<dbReference type="GO" id="GO:0009307">
    <property type="term" value="P:DNA restriction-modification system"/>
    <property type="evidence" value="ECO:0007669"/>
    <property type="project" value="UniProtKB-KW"/>
</dbReference>
<keyword evidence="2" id="KW-0680">Restriction system</keyword>
<organism evidence="7 8">
    <name type="scientific">Arthrobacter psychrochitiniphilus</name>
    <dbReference type="NCBI Taxonomy" id="291045"/>
    <lineage>
        <taxon>Bacteria</taxon>
        <taxon>Bacillati</taxon>
        <taxon>Actinomycetota</taxon>
        <taxon>Actinomycetes</taxon>
        <taxon>Micrococcales</taxon>
        <taxon>Micrococcaceae</taxon>
        <taxon>Arthrobacter</taxon>
    </lineage>
</organism>
<keyword evidence="7" id="KW-0378">Hydrolase</keyword>
<evidence type="ECO:0000256" key="4">
    <source>
        <dbReference type="ARBA" id="ARBA00038652"/>
    </source>
</evidence>
<dbReference type="Proteomes" id="UP000246303">
    <property type="component" value="Unassembled WGS sequence"/>
</dbReference>
<dbReference type="GO" id="GO:0004519">
    <property type="term" value="F:endonuclease activity"/>
    <property type="evidence" value="ECO:0007669"/>
    <property type="project" value="UniProtKB-KW"/>
</dbReference>
<sequence>MKWDTKMVAGGTPPTSDDSFWLDGDDPQGVPFVAISDMSRRTSVREAAKSLSSAGMRSRNMPVGSPGTLLLAMYASVGELAFLDIEATWNQAILGITPCDSVDPRFLGYVLADMKQDLLRDVRSNTQDNLNAGQIGDLWFQKPSIQIQRQIADFLDLEIASIDNLMVQQKRLVDLLRERRSTVIDRAVWNGLDSDSELTPTGIGPAPIAPSHWLRLRNKNIFSEAANLSEDGSEELLTVSHLTGITPRSEKNVNMFEAESNVGYRVVQPRDLVINTMWAWMGALGVSSINGVVSPAYGVYRPHSDLDFDPKYFGYLYRSRPYIVEMTRHSRGIWSSRFRLYPEVFLRLNIVVPPVNEQQQIAAHLDEQTAKIDRLIAEAKKIVELANERRAALITAAVTDKIDISGAA</sequence>
<dbReference type="GO" id="GO:0003677">
    <property type="term" value="F:DNA binding"/>
    <property type="evidence" value="ECO:0007669"/>
    <property type="project" value="UniProtKB-KW"/>
</dbReference>
<dbReference type="InterPro" id="IPR000055">
    <property type="entry name" value="Restrct_endonuc_typeI_TRD"/>
</dbReference>
<evidence type="ECO:0000256" key="1">
    <source>
        <dbReference type="ARBA" id="ARBA00010923"/>
    </source>
</evidence>
<dbReference type="EMBL" id="QHLZ01000017">
    <property type="protein sequence ID" value="PXA64003.1"/>
    <property type="molecule type" value="Genomic_DNA"/>
</dbReference>
<feature type="region of interest" description="Disordered" evidence="5">
    <location>
        <begin position="1"/>
        <end position="22"/>
    </location>
</feature>
<dbReference type="AlphaFoldDB" id="A0A2V3DM39"/>
<evidence type="ECO:0000256" key="2">
    <source>
        <dbReference type="ARBA" id="ARBA00022747"/>
    </source>
</evidence>
<protein>
    <submittedName>
        <fullName evidence="7">Restriction endonuclease subunit S</fullName>
    </submittedName>
</protein>
<dbReference type="Gene3D" id="3.90.220.20">
    <property type="entry name" value="DNA methylase specificity domains"/>
    <property type="match status" value="2"/>
</dbReference>
<dbReference type="InterPro" id="IPR051212">
    <property type="entry name" value="Type-I_RE_S_subunit"/>
</dbReference>
<keyword evidence="8" id="KW-1185">Reference proteome</keyword>
<evidence type="ECO:0000313" key="8">
    <source>
        <dbReference type="Proteomes" id="UP000246303"/>
    </source>
</evidence>
<accession>A0A2V3DM39</accession>
<dbReference type="Gene3D" id="1.10.287.1120">
    <property type="entry name" value="Bipartite methylase S protein"/>
    <property type="match status" value="1"/>
</dbReference>
<comment type="subunit">
    <text evidence="4">The methyltransferase is composed of M and S polypeptides.</text>
</comment>
<dbReference type="RefSeq" id="WP_110107781.1">
    <property type="nucleotide sequence ID" value="NZ_JBHMEU010000021.1"/>
</dbReference>
<comment type="caution">
    <text evidence="7">The sequence shown here is derived from an EMBL/GenBank/DDBJ whole genome shotgun (WGS) entry which is preliminary data.</text>
</comment>
<comment type="similarity">
    <text evidence="1">Belongs to the type-I restriction system S methylase family.</text>
</comment>
<proteinExistence type="inferred from homology"/>
<dbReference type="PANTHER" id="PTHR43140">
    <property type="entry name" value="TYPE-1 RESTRICTION ENZYME ECOKI SPECIFICITY PROTEIN"/>
    <property type="match status" value="1"/>
</dbReference>
<evidence type="ECO:0000313" key="7">
    <source>
        <dbReference type="EMBL" id="PXA64003.1"/>
    </source>
</evidence>
<evidence type="ECO:0000259" key="6">
    <source>
        <dbReference type="Pfam" id="PF01420"/>
    </source>
</evidence>
<keyword evidence="7" id="KW-0540">Nuclease</keyword>
<reference evidence="7 8" key="1">
    <citation type="submission" date="2018-05" db="EMBL/GenBank/DDBJ databases">
        <title>Genetic diversity of glacier-inhabiting Cryobacterium bacteria in China and description of Cryobacterium mengkeensis sp. nov. and Arthrobacter glacialis sp. nov.</title>
        <authorList>
            <person name="Liu Q."/>
            <person name="Xin Y.-H."/>
        </authorList>
    </citation>
    <scope>NUCLEOTIDE SEQUENCE [LARGE SCALE GENOMIC DNA]</scope>
    <source>
        <strain evidence="7 8">GP3</strain>
    </source>
</reference>
<dbReference type="PANTHER" id="PTHR43140:SF1">
    <property type="entry name" value="TYPE I RESTRICTION ENZYME ECOKI SPECIFICITY SUBUNIT"/>
    <property type="match status" value="1"/>
</dbReference>
<dbReference type="InterPro" id="IPR044946">
    <property type="entry name" value="Restrct_endonuc_typeI_TRD_sf"/>
</dbReference>
<keyword evidence="7" id="KW-0255">Endonuclease</keyword>
<keyword evidence="3" id="KW-0238">DNA-binding</keyword>
<evidence type="ECO:0000256" key="3">
    <source>
        <dbReference type="ARBA" id="ARBA00023125"/>
    </source>
</evidence>
<evidence type="ECO:0000256" key="5">
    <source>
        <dbReference type="SAM" id="MobiDB-lite"/>
    </source>
</evidence>
<name>A0A2V3DM39_9MICC</name>
<dbReference type="Pfam" id="PF01420">
    <property type="entry name" value="Methylase_S"/>
    <property type="match status" value="1"/>
</dbReference>
<dbReference type="SUPFAM" id="SSF116734">
    <property type="entry name" value="DNA methylase specificity domain"/>
    <property type="match status" value="2"/>
</dbReference>
<feature type="domain" description="Type I restriction modification DNA specificity" evidence="6">
    <location>
        <begin position="19"/>
        <end position="156"/>
    </location>
</feature>
<dbReference type="OrthoDB" id="3197085at2"/>